<name>A0A250DFL5_9BURK</name>
<dbReference type="Proteomes" id="UP000217154">
    <property type="component" value="Chromosome"/>
</dbReference>
<reference evidence="1 2" key="1">
    <citation type="submission" date="2017-09" db="EMBL/GenBank/DDBJ databases">
        <title>The diverse metabolic capabilities of V. boronicumulans make it an excellent choice for continued studies on novel biodegradation.</title>
        <authorList>
            <person name="Sun S."/>
        </authorList>
    </citation>
    <scope>NUCLEOTIDE SEQUENCE [LARGE SCALE GENOMIC DNA]</scope>
    <source>
        <strain evidence="1 2">J1</strain>
    </source>
</reference>
<evidence type="ECO:0000313" key="2">
    <source>
        <dbReference type="Proteomes" id="UP000217154"/>
    </source>
</evidence>
<dbReference type="InterPro" id="IPR025048">
    <property type="entry name" value="DUF3987"/>
</dbReference>
<evidence type="ECO:0000313" key="1">
    <source>
        <dbReference type="EMBL" id="ATA53165.1"/>
    </source>
</evidence>
<accession>A0A250DFL5</accession>
<proteinExistence type="predicted"/>
<organism evidence="1 2">
    <name type="scientific">Variovorax boronicumulans</name>
    <dbReference type="NCBI Taxonomy" id="436515"/>
    <lineage>
        <taxon>Bacteria</taxon>
        <taxon>Pseudomonadati</taxon>
        <taxon>Pseudomonadota</taxon>
        <taxon>Betaproteobacteria</taxon>
        <taxon>Burkholderiales</taxon>
        <taxon>Comamonadaceae</taxon>
        <taxon>Variovorax</taxon>
    </lineage>
</organism>
<dbReference type="EMBL" id="CP023284">
    <property type="protein sequence ID" value="ATA53165.1"/>
    <property type="molecule type" value="Genomic_DNA"/>
</dbReference>
<dbReference type="KEGG" id="vbo:CKY39_08040"/>
<sequence length="492" mass="54627">MHSPQSDEKLPISAYGKCLAPAIQEHSSNTKIPMEMIAPVALAAMASAAQNQYNVERPGMAPSPISLNVILIAGSGEGKDASANALLRPFHDFEQKAADAAREARVDLAVATKLWEMQRKAVEAKYRGDLGNRRIADRAARELKKLYLAQPKGATIPKLLFNDATPLAVKQSLCLRWPSALLYSMEASSFFKGGLMRDMAFWNDLWGGAPLHLDRANNHERVSVAAPRMSMILGIQPGMLERFMQRRGREAEDSGLINRFLWASPPPSSGNRWIEEAEPQKKHLAAYAKRCTQLLEDGAKLTGGIDDRRTSLTLSLNAQRVFREAFNEAQWGIRWGPFHEVSGFAAKLTEQATRVAAVLHVADGLDGPITTETLEHAIQIVRWHARQYLRLISPESAQDRCTQDAAEMQRRLHDLRMASQPLVTLKDLQFLFLEASWTRLRIERALNSLTQKGLVISHPIGRTTRYRLFDSPIPASASEMPVGSKGKASEAL</sequence>
<protein>
    <recommendedName>
        <fullName evidence="3">DUF3987 domain-containing protein</fullName>
    </recommendedName>
</protein>
<dbReference type="AlphaFoldDB" id="A0A250DFL5"/>
<gene>
    <name evidence="1" type="ORF">CKY39_08040</name>
</gene>
<evidence type="ECO:0008006" key="3">
    <source>
        <dbReference type="Google" id="ProtNLM"/>
    </source>
</evidence>
<dbReference type="Pfam" id="PF13148">
    <property type="entry name" value="DUF3987"/>
    <property type="match status" value="1"/>
</dbReference>